<organism evidence="1 2">
    <name type="scientific">Agromyces tardus</name>
    <dbReference type="NCBI Taxonomy" id="2583849"/>
    <lineage>
        <taxon>Bacteria</taxon>
        <taxon>Bacillati</taxon>
        <taxon>Actinomycetota</taxon>
        <taxon>Actinomycetes</taxon>
        <taxon>Micrococcales</taxon>
        <taxon>Microbacteriaceae</taxon>
        <taxon>Agromyces</taxon>
    </lineage>
</organism>
<name>A0A3M8AFZ4_9MICO</name>
<reference evidence="1 2" key="1">
    <citation type="submission" date="2018-10" db="EMBL/GenBank/DDBJ databases">
        <title>Isolation, diversity and antibacterial activity of antinobacteria from the wheat rhizosphere soil.</title>
        <authorList>
            <person name="Sun T."/>
        </authorList>
    </citation>
    <scope>NUCLEOTIDE SEQUENCE [LARGE SCALE GENOMIC DNA]</scope>
    <source>
        <strain evidence="1 2">SJ-23</strain>
    </source>
</reference>
<keyword evidence="2" id="KW-1185">Reference proteome</keyword>
<sequence>MSGEVGEAGVDESQVSVPLPVRLRFGHAAVQRVADQVGVDLLHIKGASVDPSLRPGAYSGSDVDVLVRPSGVVVLDRALRAHGWQLYSTFEHGSPFGHAQTYLHPAWGYIDIHRYFPGIRLDPDGAFDVFWADRHRIEIAGVGCDVPSVTAQAVLLVLNAARSAKGARVDVVTVWHDADDARRDEMLQLVGRLHADVAFAAAAGGLERYRNDREYRLWKVVSGGGSRAAEWWARIRAAPDTRAALRIVMRAPLVNVDHLAHRLGRTPTRGDIVVEFLRRPVFAVVEAVRSAIRRVGPRRVVR</sequence>
<evidence type="ECO:0000313" key="2">
    <source>
        <dbReference type="Proteomes" id="UP000275048"/>
    </source>
</evidence>
<dbReference type="AlphaFoldDB" id="A0A3M8AFZ4"/>
<accession>A0A3M8AFZ4</accession>
<dbReference type="OrthoDB" id="3782133at2"/>
<dbReference type="GO" id="GO:0051213">
    <property type="term" value="F:dioxygenase activity"/>
    <property type="evidence" value="ECO:0007669"/>
    <property type="project" value="UniProtKB-KW"/>
</dbReference>
<proteinExistence type="predicted"/>
<dbReference type="EMBL" id="RHHB01000011">
    <property type="protein sequence ID" value="RNB50079.1"/>
    <property type="molecule type" value="Genomic_DNA"/>
</dbReference>
<evidence type="ECO:0000313" key="1">
    <source>
        <dbReference type="EMBL" id="RNB50079.1"/>
    </source>
</evidence>
<keyword evidence="1" id="KW-0560">Oxidoreductase</keyword>
<gene>
    <name evidence="1" type="ORF">EDM22_08250</name>
</gene>
<protein>
    <submittedName>
        <fullName evidence="1">2-nitropropane dioxygenase</fullName>
    </submittedName>
</protein>
<dbReference type="Proteomes" id="UP000275048">
    <property type="component" value="Unassembled WGS sequence"/>
</dbReference>
<keyword evidence="1" id="KW-0223">Dioxygenase</keyword>
<comment type="caution">
    <text evidence="1">The sequence shown here is derived from an EMBL/GenBank/DDBJ whole genome shotgun (WGS) entry which is preliminary data.</text>
</comment>